<evidence type="ECO:0000313" key="6">
    <source>
        <dbReference type="EMBL" id="EKS38237.1"/>
    </source>
</evidence>
<comment type="catalytic activity">
    <reaction evidence="2">
        <text>2 GTP = 3',3'-c-di-GMP + 2 diphosphate</text>
        <dbReference type="Rhea" id="RHEA:24898"/>
        <dbReference type="ChEBI" id="CHEBI:33019"/>
        <dbReference type="ChEBI" id="CHEBI:37565"/>
        <dbReference type="ChEBI" id="CHEBI:58805"/>
        <dbReference type="EC" id="2.7.7.65"/>
    </reaction>
</comment>
<dbReference type="HOGENOM" id="CLU_000445_11_1_5"/>
<reference evidence="6 7" key="1">
    <citation type="submission" date="2012-04" db="EMBL/GenBank/DDBJ databases">
        <title>The Genome Sequence of Afipia broomeae ATCC 49717.</title>
        <authorList>
            <consortium name="The Broad Institute Genome Sequencing Platform"/>
            <person name="Earl A."/>
            <person name="Ward D."/>
            <person name="Feldgarden M."/>
            <person name="Gevers D."/>
            <person name="Huys G."/>
            <person name="Walker B."/>
            <person name="Young S.K."/>
            <person name="Zeng Q."/>
            <person name="Gargeya S."/>
            <person name="Fitzgerald M."/>
            <person name="Haas B."/>
            <person name="Abouelleil A."/>
            <person name="Alvarado L."/>
            <person name="Arachchi H.M."/>
            <person name="Berlin A."/>
            <person name="Chapman S.B."/>
            <person name="Goldberg J."/>
            <person name="Griggs A."/>
            <person name="Gujja S."/>
            <person name="Hansen M."/>
            <person name="Howarth C."/>
            <person name="Imamovic A."/>
            <person name="Larimer J."/>
            <person name="McCowen C."/>
            <person name="Montmayeur A."/>
            <person name="Murphy C."/>
            <person name="Neiman D."/>
            <person name="Pearson M."/>
            <person name="Priest M."/>
            <person name="Roberts A."/>
            <person name="Saif S."/>
            <person name="Shea T."/>
            <person name="Sisk P."/>
            <person name="Sykes S."/>
            <person name="Wortman J."/>
            <person name="Nusbaum C."/>
            <person name="Birren B."/>
        </authorList>
    </citation>
    <scope>NUCLEOTIDE SEQUENCE [LARGE SCALE GENOMIC DNA]</scope>
    <source>
        <strain evidence="6 7">ATCC 49717</strain>
    </source>
</reference>
<feature type="transmembrane region" description="Helical" evidence="4">
    <location>
        <begin position="155"/>
        <end position="174"/>
    </location>
</feature>
<feature type="transmembrane region" description="Helical" evidence="4">
    <location>
        <begin position="40"/>
        <end position="59"/>
    </location>
</feature>
<evidence type="ECO:0000256" key="1">
    <source>
        <dbReference type="ARBA" id="ARBA00012528"/>
    </source>
</evidence>
<dbReference type="GO" id="GO:0052621">
    <property type="term" value="F:diguanylate cyclase activity"/>
    <property type="evidence" value="ECO:0007669"/>
    <property type="project" value="UniProtKB-EC"/>
</dbReference>
<dbReference type="SMART" id="SM00267">
    <property type="entry name" value="GGDEF"/>
    <property type="match status" value="1"/>
</dbReference>
<evidence type="ECO:0000259" key="5">
    <source>
        <dbReference type="PROSITE" id="PS50887"/>
    </source>
</evidence>
<dbReference type="GO" id="GO:0043709">
    <property type="term" value="P:cell adhesion involved in single-species biofilm formation"/>
    <property type="evidence" value="ECO:0007669"/>
    <property type="project" value="TreeGrafter"/>
</dbReference>
<dbReference type="CDD" id="cd01949">
    <property type="entry name" value="GGDEF"/>
    <property type="match status" value="1"/>
</dbReference>
<feature type="transmembrane region" description="Helical" evidence="4">
    <location>
        <begin position="65"/>
        <end position="85"/>
    </location>
</feature>
<dbReference type="RefSeq" id="WP_006020796.1">
    <property type="nucleotide sequence ID" value="NZ_KB375282.1"/>
</dbReference>
<protein>
    <recommendedName>
        <fullName evidence="1">diguanylate cyclase</fullName>
        <ecNumber evidence="1">2.7.7.65</ecNumber>
    </recommendedName>
</protein>
<dbReference type="InterPro" id="IPR000160">
    <property type="entry name" value="GGDEF_dom"/>
</dbReference>
<dbReference type="InterPro" id="IPR043128">
    <property type="entry name" value="Rev_trsase/Diguanyl_cyclase"/>
</dbReference>
<evidence type="ECO:0000256" key="4">
    <source>
        <dbReference type="SAM" id="Phobius"/>
    </source>
</evidence>
<dbReference type="Proteomes" id="UP000001096">
    <property type="component" value="Unassembled WGS sequence"/>
</dbReference>
<comment type="caution">
    <text evidence="6">The sequence shown here is derived from an EMBL/GenBank/DDBJ whole genome shotgun (WGS) entry which is preliminary data.</text>
</comment>
<dbReference type="FunFam" id="3.30.70.270:FF:000001">
    <property type="entry name" value="Diguanylate cyclase domain protein"/>
    <property type="match status" value="1"/>
</dbReference>
<keyword evidence="4" id="KW-1133">Transmembrane helix</keyword>
<dbReference type="InterPro" id="IPR050469">
    <property type="entry name" value="Diguanylate_Cyclase"/>
</dbReference>
<sequence>MPAGTHLSLDISTLYLVATLAAALLGAMLLFFWRQEKIAALGWWGAAYILGAASVALWTVGGNDLGWELSLAVNAVGFVACGLVWDAARAFHGRPANWIGVIAGPALWVAAVVVLDPIDPETRMLLGAGVVAIYAALTAGELWRERRKSLRARWPAIFVPLLHGVVLMLPVLLGDLYRSADTKIMAQVWVAAFAAELVIYAVGTVFIIVMLVSERTVSAHKTAASIDPLTGLLNRRGFGEATSRMIEREAKAGRPVTVMIFDIDHFKSVNDRFGHAAGDEVLKVFSNIVVASLRMSDLVGRVGGEEFAALLPCSIDEALLAAERVREAFEASGVAIDDAPLETTVSIGVAGGPANTELEVLMASADTALYQAKRTGRNRVEAAVEQPLSLENARRNQIRSGAPQPDKPEMISAPAEAHA</sequence>
<evidence type="ECO:0000256" key="2">
    <source>
        <dbReference type="ARBA" id="ARBA00034247"/>
    </source>
</evidence>
<keyword evidence="7" id="KW-1185">Reference proteome</keyword>
<dbReference type="EMBL" id="AGWX01000003">
    <property type="protein sequence ID" value="EKS38237.1"/>
    <property type="molecule type" value="Genomic_DNA"/>
</dbReference>
<dbReference type="GO" id="GO:1902201">
    <property type="term" value="P:negative regulation of bacterial-type flagellum-dependent cell motility"/>
    <property type="evidence" value="ECO:0007669"/>
    <property type="project" value="TreeGrafter"/>
</dbReference>
<dbReference type="GO" id="GO:0005886">
    <property type="term" value="C:plasma membrane"/>
    <property type="evidence" value="ECO:0007669"/>
    <property type="project" value="TreeGrafter"/>
</dbReference>
<feature type="domain" description="GGDEF" evidence="5">
    <location>
        <begin position="254"/>
        <end position="385"/>
    </location>
</feature>
<keyword evidence="4" id="KW-0472">Membrane</keyword>
<gene>
    <name evidence="6" type="ORF">HMPREF9695_02077</name>
</gene>
<dbReference type="PANTHER" id="PTHR45138:SF9">
    <property type="entry name" value="DIGUANYLATE CYCLASE DGCM-RELATED"/>
    <property type="match status" value="1"/>
</dbReference>
<dbReference type="Gene3D" id="3.30.70.270">
    <property type="match status" value="1"/>
</dbReference>
<dbReference type="Pfam" id="PF00990">
    <property type="entry name" value="GGDEF"/>
    <property type="match status" value="1"/>
</dbReference>
<accession>K8P6N8</accession>
<proteinExistence type="predicted"/>
<dbReference type="PANTHER" id="PTHR45138">
    <property type="entry name" value="REGULATORY COMPONENTS OF SENSORY TRANSDUCTION SYSTEM"/>
    <property type="match status" value="1"/>
</dbReference>
<organism evidence="6 7">
    <name type="scientific">Afipia broomeae ATCC 49717</name>
    <dbReference type="NCBI Taxonomy" id="883078"/>
    <lineage>
        <taxon>Bacteria</taxon>
        <taxon>Pseudomonadati</taxon>
        <taxon>Pseudomonadota</taxon>
        <taxon>Alphaproteobacteria</taxon>
        <taxon>Hyphomicrobiales</taxon>
        <taxon>Nitrobacteraceae</taxon>
        <taxon>Afipia</taxon>
    </lineage>
</organism>
<dbReference type="PROSITE" id="PS50887">
    <property type="entry name" value="GGDEF"/>
    <property type="match status" value="1"/>
</dbReference>
<feature type="transmembrane region" description="Helical" evidence="4">
    <location>
        <begin position="12"/>
        <end position="33"/>
    </location>
</feature>
<dbReference type="eggNOG" id="COG3706">
    <property type="taxonomic scope" value="Bacteria"/>
</dbReference>
<dbReference type="InterPro" id="IPR029787">
    <property type="entry name" value="Nucleotide_cyclase"/>
</dbReference>
<name>K8P6N8_9BRAD</name>
<feature type="transmembrane region" description="Helical" evidence="4">
    <location>
        <begin position="97"/>
        <end position="118"/>
    </location>
</feature>
<dbReference type="PATRIC" id="fig|883078.3.peg.2134"/>
<dbReference type="NCBIfam" id="TIGR00254">
    <property type="entry name" value="GGDEF"/>
    <property type="match status" value="1"/>
</dbReference>
<feature type="transmembrane region" description="Helical" evidence="4">
    <location>
        <begin position="186"/>
        <end position="212"/>
    </location>
</feature>
<evidence type="ECO:0000256" key="3">
    <source>
        <dbReference type="SAM" id="MobiDB-lite"/>
    </source>
</evidence>
<dbReference type="AlphaFoldDB" id="K8P6N8"/>
<dbReference type="EC" id="2.7.7.65" evidence="1"/>
<evidence type="ECO:0000313" key="7">
    <source>
        <dbReference type="Proteomes" id="UP000001096"/>
    </source>
</evidence>
<feature type="region of interest" description="Disordered" evidence="3">
    <location>
        <begin position="391"/>
        <end position="419"/>
    </location>
</feature>
<keyword evidence="4" id="KW-0812">Transmembrane</keyword>
<feature type="transmembrane region" description="Helical" evidence="4">
    <location>
        <begin position="124"/>
        <end position="143"/>
    </location>
</feature>
<dbReference type="SUPFAM" id="SSF55073">
    <property type="entry name" value="Nucleotide cyclase"/>
    <property type="match status" value="1"/>
</dbReference>